<comment type="cofactor">
    <cofactor evidence="2">
        <name>Fe(3+)</name>
        <dbReference type="ChEBI" id="CHEBI:29034"/>
    </cofactor>
</comment>
<reference evidence="12 13" key="1">
    <citation type="submission" date="2024-04" db="EMBL/GenBank/DDBJ databases">
        <title>Draft Genome Sequence of Isolates Cultured from Underwater Hawaii Seamounts in the North Pacific Ocean.</title>
        <authorList>
            <person name="Sharma I."/>
            <person name="Darden B."/>
            <person name="Creggett J."/>
            <person name="Taylor S."/>
            <person name="Grant M.P."/>
            <person name="Scott J."/>
            <person name="Attles S."/>
            <person name="Walker S."/>
            <person name="Johnson G."/>
            <person name="St. Cloud C."/>
        </authorList>
    </citation>
    <scope>NUCLEOTIDE SEQUENCE [LARGE SCALE GENOMIC DNA]</scope>
    <source>
        <strain evidence="12 13">03GJ23</strain>
    </source>
</reference>
<name>A0ABU9MAV3_STUCH</name>
<dbReference type="CDD" id="cd03460">
    <property type="entry name" value="1_2-CTD"/>
    <property type="match status" value="1"/>
</dbReference>
<evidence type="ECO:0000256" key="10">
    <source>
        <dbReference type="ARBA" id="ARBA00023004"/>
    </source>
</evidence>
<dbReference type="Gene3D" id="2.60.130.10">
    <property type="entry name" value="Aromatic compound dioxygenase"/>
    <property type="match status" value="1"/>
</dbReference>
<sequence>MTSNLAQQNQLAQPVKLANQPEVAAFLEQVSGLDNGQGNPRLKTIMQRLLTDACRAIDDLDIRPEEFWKAVNYLNALGTAKETALLAAGLGLEHYLDLRMDAEDARAGAEGGTPRTIEGPLYVANAPLCQQEARLDDGTDPGEALFMQGQVLDVNGKPVANALVDVWHANTKGMYSYFDPSQSEYNLRRRIVADAEGRYRFRSIVPSGYGCPPQGPTQQLLDQLGRHGQRPAHIHFFISAEGYEHLTTQINLDGDEYLHDDFAYATRDELIAHIKHVDDQARAAEQGVDGRFAEIEFDFTLRPATEETRQQRRERLRALEA</sequence>
<accession>A0ABU9MAV3</accession>
<dbReference type="Pfam" id="PF00775">
    <property type="entry name" value="Dioxygenase_C"/>
    <property type="match status" value="1"/>
</dbReference>
<dbReference type="Pfam" id="PF04444">
    <property type="entry name" value="Dioxygenase_N"/>
    <property type="match status" value="1"/>
</dbReference>
<dbReference type="EC" id="1.13.11.1" evidence="5"/>
<evidence type="ECO:0000256" key="4">
    <source>
        <dbReference type="ARBA" id="ARBA00007825"/>
    </source>
</evidence>
<dbReference type="InterPro" id="IPR000627">
    <property type="entry name" value="Intradiol_dOase_C"/>
</dbReference>
<gene>
    <name evidence="12" type="primary">catA</name>
    <name evidence="12" type="ORF">AAGW23_15560</name>
</gene>
<dbReference type="PANTHER" id="PTHR33711:SF7">
    <property type="entry name" value="INTRADIOL RING-CLEAVAGE DIOXYGENASES DOMAIN-CONTAINING PROTEIN-RELATED"/>
    <property type="match status" value="1"/>
</dbReference>
<evidence type="ECO:0000256" key="1">
    <source>
        <dbReference type="ARBA" id="ARBA00001312"/>
    </source>
</evidence>
<dbReference type="InterPro" id="IPR007535">
    <property type="entry name" value="Catechol_dOase_N"/>
</dbReference>
<evidence type="ECO:0000256" key="5">
    <source>
        <dbReference type="ARBA" id="ARBA00013118"/>
    </source>
</evidence>
<dbReference type="Proteomes" id="UP001467669">
    <property type="component" value="Unassembled WGS sequence"/>
</dbReference>
<dbReference type="PROSITE" id="PS00083">
    <property type="entry name" value="INTRADIOL_DIOXYGENAS"/>
    <property type="match status" value="1"/>
</dbReference>
<dbReference type="PANTHER" id="PTHR33711">
    <property type="entry name" value="DIOXYGENASE, PUTATIVE (AFU_ORTHOLOGUE AFUA_2G02910)-RELATED"/>
    <property type="match status" value="1"/>
</dbReference>
<dbReference type="InterPro" id="IPR015889">
    <property type="entry name" value="Intradiol_dOase_core"/>
</dbReference>
<evidence type="ECO:0000256" key="7">
    <source>
        <dbReference type="ARBA" id="ARBA00022797"/>
    </source>
</evidence>
<keyword evidence="13" id="KW-1185">Reference proteome</keyword>
<dbReference type="NCBIfam" id="TIGR02439">
    <property type="entry name" value="catechol_proteo"/>
    <property type="match status" value="1"/>
</dbReference>
<comment type="pathway">
    <text evidence="3">Aromatic compound metabolism; beta-ketoadipate pathway; 5-oxo-4,5-dihydro-2-furylacetate from catechol: step 1/3.</text>
</comment>
<evidence type="ECO:0000256" key="3">
    <source>
        <dbReference type="ARBA" id="ARBA00004957"/>
    </source>
</evidence>
<feature type="domain" description="Intradiol ring-cleavage dioxygenases" evidence="11">
    <location>
        <begin position="147"/>
        <end position="175"/>
    </location>
</feature>
<keyword evidence="10" id="KW-0408">Iron</keyword>
<keyword evidence="9 12" id="KW-0560">Oxidoreductase</keyword>
<comment type="caution">
    <text evidence="12">The sequence shown here is derived from an EMBL/GenBank/DDBJ whole genome shotgun (WGS) entry which is preliminary data.</text>
</comment>
<evidence type="ECO:0000256" key="2">
    <source>
        <dbReference type="ARBA" id="ARBA00001965"/>
    </source>
</evidence>
<dbReference type="InterPro" id="IPR050770">
    <property type="entry name" value="Intradiol_RC_Dioxygenase"/>
</dbReference>
<evidence type="ECO:0000256" key="8">
    <source>
        <dbReference type="ARBA" id="ARBA00022964"/>
    </source>
</evidence>
<evidence type="ECO:0000313" key="13">
    <source>
        <dbReference type="Proteomes" id="UP001467669"/>
    </source>
</evidence>
<dbReference type="SUPFAM" id="SSF49482">
    <property type="entry name" value="Aromatic compound dioxygenase"/>
    <property type="match status" value="1"/>
</dbReference>
<evidence type="ECO:0000256" key="6">
    <source>
        <dbReference type="ARBA" id="ARBA00022723"/>
    </source>
</evidence>
<evidence type="ECO:0000256" key="9">
    <source>
        <dbReference type="ARBA" id="ARBA00023002"/>
    </source>
</evidence>
<evidence type="ECO:0000313" key="12">
    <source>
        <dbReference type="EMBL" id="MEL7560260.1"/>
    </source>
</evidence>
<organism evidence="12 13">
    <name type="scientific">Stutzerimonas chloritidismutans</name>
    <name type="common">Pseudomonas chloritidismutans</name>
    <dbReference type="NCBI Taxonomy" id="203192"/>
    <lineage>
        <taxon>Bacteria</taxon>
        <taxon>Pseudomonadati</taxon>
        <taxon>Pseudomonadota</taxon>
        <taxon>Gammaproteobacteria</taxon>
        <taxon>Pseudomonadales</taxon>
        <taxon>Pseudomonadaceae</taxon>
        <taxon>Stutzerimonas</taxon>
    </lineage>
</organism>
<comment type="catalytic activity">
    <reaction evidence="1">
        <text>catechol + O2 = cis,cis-muconate + 2 H(+)</text>
        <dbReference type="Rhea" id="RHEA:23852"/>
        <dbReference type="ChEBI" id="CHEBI:15378"/>
        <dbReference type="ChEBI" id="CHEBI:15379"/>
        <dbReference type="ChEBI" id="CHEBI:18135"/>
        <dbReference type="ChEBI" id="CHEBI:32379"/>
        <dbReference type="EC" id="1.13.11.1"/>
    </reaction>
</comment>
<keyword evidence="7" id="KW-0058">Aromatic hydrocarbons catabolism</keyword>
<dbReference type="RefSeq" id="WP_342407277.1">
    <property type="nucleotide sequence ID" value="NZ_JBCFXD010000010.1"/>
</dbReference>
<dbReference type="InterPro" id="IPR012801">
    <property type="entry name" value="Cchol_dOase_prob"/>
</dbReference>
<dbReference type="EMBL" id="JBCFXD010000010">
    <property type="protein sequence ID" value="MEL7560260.1"/>
    <property type="molecule type" value="Genomic_DNA"/>
</dbReference>
<keyword evidence="8" id="KW-0223">Dioxygenase</keyword>
<dbReference type="GO" id="GO:0018576">
    <property type="term" value="F:catechol 1,2-dioxygenase activity"/>
    <property type="evidence" value="ECO:0007669"/>
    <property type="project" value="UniProtKB-EC"/>
</dbReference>
<keyword evidence="6" id="KW-0479">Metal-binding</keyword>
<comment type="similarity">
    <text evidence="4">Belongs to the intradiol ring-cleavage dioxygenase family.</text>
</comment>
<protein>
    <recommendedName>
        <fullName evidence="5">catechol 1,2-dioxygenase</fullName>
        <ecNumber evidence="5">1.13.11.1</ecNumber>
    </recommendedName>
</protein>
<proteinExistence type="inferred from homology"/>
<evidence type="ECO:0000259" key="11">
    <source>
        <dbReference type="PROSITE" id="PS00083"/>
    </source>
</evidence>